<accession>A0A0E9WP56</accession>
<organism evidence="2">
    <name type="scientific">Anguilla anguilla</name>
    <name type="common">European freshwater eel</name>
    <name type="synonym">Muraena anguilla</name>
    <dbReference type="NCBI Taxonomy" id="7936"/>
    <lineage>
        <taxon>Eukaryota</taxon>
        <taxon>Metazoa</taxon>
        <taxon>Chordata</taxon>
        <taxon>Craniata</taxon>
        <taxon>Vertebrata</taxon>
        <taxon>Euteleostomi</taxon>
        <taxon>Actinopterygii</taxon>
        <taxon>Neopterygii</taxon>
        <taxon>Teleostei</taxon>
        <taxon>Anguilliformes</taxon>
        <taxon>Anguillidae</taxon>
        <taxon>Anguilla</taxon>
    </lineage>
</organism>
<reference evidence="2" key="1">
    <citation type="submission" date="2014-11" db="EMBL/GenBank/DDBJ databases">
        <authorList>
            <person name="Amaro Gonzalez C."/>
        </authorList>
    </citation>
    <scope>NUCLEOTIDE SEQUENCE</scope>
</reference>
<protein>
    <submittedName>
        <fullName evidence="2">Uncharacterized protein</fullName>
    </submittedName>
</protein>
<sequence>MLCSWDLLKVFLPKRSMTYFSFFSFLYAVYVFKMHNQYCHLERLQIAFLQFVHVRIMSLKNILYMFFFLVYF</sequence>
<evidence type="ECO:0000313" key="2">
    <source>
        <dbReference type="EMBL" id="JAH92219.1"/>
    </source>
</evidence>
<reference evidence="2" key="2">
    <citation type="journal article" date="2015" name="Fish Shellfish Immunol.">
        <title>Early steps in the European eel (Anguilla anguilla)-Vibrio vulnificus interaction in the gills: Role of the RtxA13 toxin.</title>
        <authorList>
            <person name="Callol A."/>
            <person name="Pajuelo D."/>
            <person name="Ebbesson L."/>
            <person name="Teles M."/>
            <person name="MacKenzie S."/>
            <person name="Amaro C."/>
        </authorList>
    </citation>
    <scope>NUCLEOTIDE SEQUENCE</scope>
</reference>
<feature type="transmembrane region" description="Helical" evidence="1">
    <location>
        <begin position="44"/>
        <end position="71"/>
    </location>
</feature>
<evidence type="ECO:0000256" key="1">
    <source>
        <dbReference type="SAM" id="Phobius"/>
    </source>
</evidence>
<feature type="transmembrane region" description="Helical" evidence="1">
    <location>
        <begin position="16"/>
        <end position="32"/>
    </location>
</feature>
<dbReference type="AlphaFoldDB" id="A0A0E9WP56"/>
<keyword evidence="1" id="KW-0472">Membrane</keyword>
<proteinExistence type="predicted"/>
<keyword evidence="1" id="KW-0812">Transmembrane</keyword>
<dbReference type="EMBL" id="GBXM01016358">
    <property type="protein sequence ID" value="JAH92219.1"/>
    <property type="molecule type" value="Transcribed_RNA"/>
</dbReference>
<keyword evidence="1" id="KW-1133">Transmembrane helix</keyword>
<name>A0A0E9WP56_ANGAN</name>